<evidence type="ECO:0000313" key="4">
    <source>
        <dbReference type="EnsemblProtists" id="EKX35177"/>
    </source>
</evidence>
<proteinExistence type="predicted"/>
<feature type="domain" description="EF-hand" evidence="2">
    <location>
        <begin position="1"/>
        <end position="36"/>
    </location>
</feature>
<feature type="non-terminal residue" evidence="3">
    <location>
        <position position="1"/>
    </location>
</feature>
<dbReference type="EnsemblProtists" id="EKX35177">
    <property type="protein sequence ID" value="EKX35177"/>
    <property type="gene ID" value="GUITHDRAFT_58279"/>
</dbReference>
<dbReference type="EMBL" id="JH993095">
    <property type="protein sequence ID" value="EKX35177.1"/>
    <property type="molecule type" value="Genomic_DNA"/>
</dbReference>
<evidence type="ECO:0000313" key="5">
    <source>
        <dbReference type="Proteomes" id="UP000011087"/>
    </source>
</evidence>
<dbReference type="KEGG" id="gtt:GUITHDRAFT_58279"/>
<feature type="domain" description="EF-hand" evidence="2">
    <location>
        <begin position="37"/>
        <end position="62"/>
    </location>
</feature>
<dbReference type="InterPro" id="IPR002048">
    <property type="entry name" value="EF_hand_dom"/>
</dbReference>
<dbReference type="PaxDb" id="55529-EKX35177"/>
<evidence type="ECO:0000313" key="3">
    <source>
        <dbReference type="EMBL" id="EKX35177.1"/>
    </source>
</evidence>
<dbReference type="OrthoDB" id="6081786at2759"/>
<dbReference type="SUPFAM" id="SSF47473">
    <property type="entry name" value="EF-hand"/>
    <property type="match status" value="1"/>
</dbReference>
<accession>L1IGF8</accession>
<dbReference type="HOGENOM" id="CLU_061288_22_5_1"/>
<reference evidence="4" key="3">
    <citation type="submission" date="2016-03" db="UniProtKB">
        <authorList>
            <consortium name="EnsemblProtists"/>
        </authorList>
    </citation>
    <scope>IDENTIFICATION</scope>
</reference>
<dbReference type="GO" id="GO:0005509">
    <property type="term" value="F:calcium ion binding"/>
    <property type="evidence" value="ECO:0007669"/>
    <property type="project" value="InterPro"/>
</dbReference>
<reference evidence="5" key="2">
    <citation type="submission" date="2012-11" db="EMBL/GenBank/DDBJ databases">
        <authorList>
            <person name="Kuo A."/>
            <person name="Curtis B.A."/>
            <person name="Tanifuji G."/>
            <person name="Burki F."/>
            <person name="Gruber A."/>
            <person name="Irimia M."/>
            <person name="Maruyama S."/>
            <person name="Arias M.C."/>
            <person name="Ball S.G."/>
            <person name="Gile G.H."/>
            <person name="Hirakawa Y."/>
            <person name="Hopkins J.F."/>
            <person name="Rensing S.A."/>
            <person name="Schmutz J."/>
            <person name="Symeonidi A."/>
            <person name="Elias M."/>
            <person name="Eveleigh R.J."/>
            <person name="Herman E.K."/>
            <person name="Klute M.J."/>
            <person name="Nakayama T."/>
            <person name="Obornik M."/>
            <person name="Reyes-Prieto A."/>
            <person name="Armbrust E.V."/>
            <person name="Aves S.J."/>
            <person name="Beiko R.G."/>
            <person name="Coutinho P."/>
            <person name="Dacks J.B."/>
            <person name="Durnford D.G."/>
            <person name="Fast N.M."/>
            <person name="Green B.R."/>
            <person name="Grisdale C."/>
            <person name="Hempe F."/>
            <person name="Henrissat B."/>
            <person name="Hoppner M.P."/>
            <person name="Ishida K.-I."/>
            <person name="Kim E."/>
            <person name="Koreny L."/>
            <person name="Kroth P.G."/>
            <person name="Liu Y."/>
            <person name="Malik S.-B."/>
            <person name="Maier U.G."/>
            <person name="McRose D."/>
            <person name="Mock T."/>
            <person name="Neilson J.A."/>
            <person name="Onodera N.T."/>
            <person name="Poole A.M."/>
            <person name="Pritham E.J."/>
            <person name="Richards T.A."/>
            <person name="Rocap G."/>
            <person name="Roy S.W."/>
            <person name="Sarai C."/>
            <person name="Schaack S."/>
            <person name="Shirato S."/>
            <person name="Slamovits C.H."/>
            <person name="Spencer D.F."/>
            <person name="Suzuki S."/>
            <person name="Worden A.Z."/>
            <person name="Zauner S."/>
            <person name="Barry K."/>
            <person name="Bell C."/>
            <person name="Bharti A.K."/>
            <person name="Crow J.A."/>
            <person name="Grimwood J."/>
            <person name="Kramer R."/>
            <person name="Lindquist E."/>
            <person name="Lucas S."/>
            <person name="Salamov A."/>
            <person name="McFadden G.I."/>
            <person name="Lane C.E."/>
            <person name="Keeling P.J."/>
            <person name="Gray M.W."/>
            <person name="Grigoriev I.V."/>
            <person name="Archibald J.M."/>
        </authorList>
    </citation>
    <scope>NUCLEOTIDE SEQUENCE</scope>
    <source>
        <strain evidence="5">CCMP2712</strain>
    </source>
</reference>
<gene>
    <name evidence="3" type="ORF">GUITHDRAFT_58279</name>
</gene>
<dbReference type="Proteomes" id="UP000011087">
    <property type="component" value="Unassembled WGS sequence"/>
</dbReference>
<protein>
    <recommendedName>
        <fullName evidence="2">EF-hand domain-containing protein</fullName>
    </recommendedName>
</protein>
<dbReference type="STRING" id="905079.L1IGF8"/>
<evidence type="ECO:0000259" key="2">
    <source>
        <dbReference type="PROSITE" id="PS50222"/>
    </source>
</evidence>
<dbReference type="InterPro" id="IPR011992">
    <property type="entry name" value="EF-hand-dom_pair"/>
</dbReference>
<dbReference type="Gene3D" id="1.10.238.10">
    <property type="entry name" value="EF-hand"/>
    <property type="match status" value="1"/>
</dbReference>
<dbReference type="PROSITE" id="PS00018">
    <property type="entry name" value="EF_HAND_1"/>
    <property type="match status" value="2"/>
</dbReference>
<dbReference type="CDD" id="cd00051">
    <property type="entry name" value="EFh"/>
    <property type="match status" value="1"/>
</dbReference>
<keyword evidence="1" id="KW-0106">Calcium</keyword>
<reference evidence="3 5" key="1">
    <citation type="journal article" date="2012" name="Nature">
        <title>Algal genomes reveal evolutionary mosaicism and the fate of nucleomorphs.</title>
        <authorList>
            <consortium name="DOE Joint Genome Institute"/>
            <person name="Curtis B.A."/>
            <person name="Tanifuji G."/>
            <person name="Burki F."/>
            <person name="Gruber A."/>
            <person name="Irimia M."/>
            <person name="Maruyama S."/>
            <person name="Arias M.C."/>
            <person name="Ball S.G."/>
            <person name="Gile G.H."/>
            <person name="Hirakawa Y."/>
            <person name="Hopkins J.F."/>
            <person name="Kuo A."/>
            <person name="Rensing S.A."/>
            <person name="Schmutz J."/>
            <person name="Symeonidi A."/>
            <person name="Elias M."/>
            <person name="Eveleigh R.J."/>
            <person name="Herman E.K."/>
            <person name="Klute M.J."/>
            <person name="Nakayama T."/>
            <person name="Obornik M."/>
            <person name="Reyes-Prieto A."/>
            <person name="Armbrust E.V."/>
            <person name="Aves S.J."/>
            <person name="Beiko R.G."/>
            <person name="Coutinho P."/>
            <person name="Dacks J.B."/>
            <person name="Durnford D.G."/>
            <person name="Fast N.M."/>
            <person name="Green B.R."/>
            <person name="Grisdale C.J."/>
            <person name="Hempel F."/>
            <person name="Henrissat B."/>
            <person name="Hoppner M.P."/>
            <person name="Ishida K."/>
            <person name="Kim E."/>
            <person name="Koreny L."/>
            <person name="Kroth P.G."/>
            <person name="Liu Y."/>
            <person name="Malik S.B."/>
            <person name="Maier U.G."/>
            <person name="McRose D."/>
            <person name="Mock T."/>
            <person name="Neilson J.A."/>
            <person name="Onodera N.T."/>
            <person name="Poole A.M."/>
            <person name="Pritham E.J."/>
            <person name="Richards T.A."/>
            <person name="Rocap G."/>
            <person name="Roy S.W."/>
            <person name="Sarai C."/>
            <person name="Schaack S."/>
            <person name="Shirato S."/>
            <person name="Slamovits C.H."/>
            <person name="Spencer D.F."/>
            <person name="Suzuki S."/>
            <person name="Worden A.Z."/>
            <person name="Zauner S."/>
            <person name="Barry K."/>
            <person name="Bell C."/>
            <person name="Bharti A.K."/>
            <person name="Crow J.A."/>
            <person name="Grimwood J."/>
            <person name="Kramer R."/>
            <person name="Lindquist E."/>
            <person name="Lucas S."/>
            <person name="Salamov A."/>
            <person name="McFadden G.I."/>
            <person name="Lane C.E."/>
            <person name="Keeling P.J."/>
            <person name="Gray M.W."/>
            <person name="Grigoriev I.V."/>
            <person name="Archibald J.M."/>
        </authorList>
    </citation>
    <scope>NUCLEOTIDE SEQUENCE</scope>
    <source>
        <strain evidence="3 5">CCMP2712</strain>
    </source>
</reference>
<dbReference type="Pfam" id="PF13499">
    <property type="entry name" value="EF-hand_7"/>
    <property type="match status" value="1"/>
</dbReference>
<dbReference type="GeneID" id="17291927"/>
<name>L1IGF8_GUITC</name>
<keyword evidence="5" id="KW-1185">Reference proteome</keyword>
<dbReference type="InterPro" id="IPR018247">
    <property type="entry name" value="EF_Hand_1_Ca_BS"/>
</dbReference>
<dbReference type="RefSeq" id="XP_005822157.1">
    <property type="nucleotide sequence ID" value="XM_005822100.1"/>
</dbReference>
<organism evidence="3">
    <name type="scientific">Guillardia theta (strain CCMP2712)</name>
    <name type="common">Cryptophyte</name>
    <dbReference type="NCBI Taxonomy" id="905079"/>
    <lineage>
        <taxon>Eukaryota</taxon>
        <taxon>Cryptophyceae</taxon>
        <taxon>Pyrenomonadales</taxon>
        <taxon>Geminigeraceae</taxon>
        <taxon>Guillardia</taxon>
    </lineage>
</organism>
<evidence type="ECO:0000256" key="1">
    <source>
        <dbReference type="ARBA" id="ARBA00022837"/>
    </source>
</evidence>
<dbReference type="AlphaFoldDB" id="L1IGF8"/>
<dbReference type="PROSITE" id="PS50222">
    <property type="entry name" value="EF_HAND_2"/>
    <property type="match status" value="2"/>
</dbReference>
<feature type="non-terminal residue" evidence="3">
    <location>
        <position position="62"/>
    </location>
</feature>
<sequence length="62" mass="6636">EVRDNIATIFKLIDTDGSGSITVDEMIGGLQRQGIFLSMTAAKDLIASMDVDGTGEIELSEF</sequence>